<comment type="caution">
    <text evidence="8">The sequence shown here is derived from an EMBL/GenBank/DDBJ whole genome shotgun (WGS) entry which is preliminary data.</text>
</comment>
<dbReference type="PANTHER" id="PTHR43060">
    <property type="entry name" value="3-HYDROXYISOBUTYRATE DEHYDROGENASE-LIKE 1, MITOCHONDRIAL-RELATED"/>
    <property type="match status" value="1"/>
</dbReference>
<proteinExistence type="inferred from homology"/>
<comment type="similarity">
    <text evidence="1">Belongs to the HIBADH-related family.</text>
</comment>
<keyword evidence="2" id="KW-0560">Oxidoreductase</keyword>
<protein>
    <submittedName>
        <fullName evidence="8">NAD-binding protein</fullName>
    </submittedName>
</protein>
<keyword evidence="9" id="KW-1185">Reference proteome</keyword>
<dbReference type="Pfam" id="PF14833">
    <property type="entry name" value="NAD_binding_11"/>
    <property type="match status" value="1"/>
</dbReference>
<dbReference type="Pfam" id="PF00805">
    <property type="entry name" value="Pentapeptide"/>
    <property type="match status" value="1"/>
</dbReference>
<evidence type="ECO:0000256" key="1">
    <source>
        <dbReference type="ARBA" id="ARBA00009080"/>
    </source>
</evidence>
<dbReference type="SUPFAM" id="SSF51735">
    <property type="entry name" value="NAD(P)-binding Rossmann-fold domains"/>
    <property type="match status" value="1"/>
</dbReference>
<evidence type="ECO:0000256" key="2">
    <source>
        <dbReference type="ARBA" id="ARBA00023002"/>
    </source>
</evidence>
<dbReference type="GO" id="GO:0050661">
    <property type="term" value="F:NADP binding"/>
    <property type="evidence" value="ECO:0007669"/>
    <property type="project" value="InterPro"/>
</dbReference>
<dbReference type="PANTHER" id="PTHR43060:SF15">
    <property type="entry name" value="3-HYDROXYISOBUTYRATE DEHYDROGENASE-LIKE 1, MITOCHONDRIAL-RELATED"/>
    <property type="match status" value="1"/>
</dbReference>
<feature type="compositionally biased region" description="Polar residues" evidence="5">
    <location>
        <begin position="289"/>
        <end position="300"/>
    </location>
</feature>
<dbReference type="Proteomes" id="UP000655366">
    <property type="component" value="Unassembled WGS sequence"/>
</dbReference>
<dbReference type="InterPro" id="IPR036291">
    <property type="entry name" value="NAD(P)-bd_dom_sf"/>
</dbReference>
<dbReference type="InterPro" id="IPR013328">
    <property type="entry name" value="6PGD_dom2"/>
</dbReference>
<organism evidence="8 9">
    <name type="scientific">Arthrobacter terrae</name>
    <dbReference type="NCBI Taxonomy" id="2935737"/>
    <lineage>
        <taxon>Bacteria</taxon>
        <taxon>Bacillati</taxon>
        <taxon>Actinomycetota</taxon>
        <taxon>Actinomycetes</taxon>
        <taxon>Micrococcales</taxon>
        <taxon>Micrococcaceae</taxon>
        <taxon>Arthrobacter</taxon>
    </lineage>
</organism>
<evidence type="ECO:0000256" key="4">
    <source>
        <dbReference type="PIRSR" id="PIRSR000103-1"/>
    </source>
</evidence>
<dbReference type="InterPro" id="IPR029154">
    <property type="entry name" value="HIBADH-like_NADP-bd"/>
</dbReference>
<evidence type="ECO:0000313" key="9">
    <source>
        <dbReference type="Proteomes" id="UP000655366"/>
    </source>
</evidence>
<dbReference type="Pfam" id="PF03446">
    <property type="entry name" value="NAD_binding_2"/>
    <property type="match status" value="1"/>
</dbReference>
<dbReference type="AlphaFoldDB" id="A0A931CPE6"/>
<dbReference type="InterPro" id="IPR006115">
    <property type="entry name" value="6PGDH_NADP-bd"/>
</dbReference>
<dbReference type="InterPro" id="IPR001646">
    <property type="entry name" value="5peptide_repeat"/>
</dbReference>
<dbReference type="GO" id="GO:0016491">
    <property type="term" value="F:oxidoreductase activity"/>
    <property type="evidence" value="ECO:0007669"/>
    <property type="project" value="UniProtKB-KW"/>
</dbReference>
<reference evidence="8 9" key="1">
    <citation type="submission" date="2020-11" db="EMBL/GenBank/DDBJ databases">
        <title>Arthrobacter antarcticus sp. nov., isolated from Antarctic Soil.</title>
        <authorList>
            <person name="Li J."/>
        </authorList>
    </citation>
    <scope>NUCLEOTIDE SEQUENCE [LARGE SCALE GENOMIC DNA]</scope>
    <source>
        <strain evidence="8 9">Z1-20</strain>
    </source>
</reference>
<evidence type="ECO:0000259" key="6">
    <source>
        <dbReference type="Pfam" id="PF03446"/>
    </source>
</evidence>
<accession>A0A931CPE6</accession>
<dbReference type="InterPro" id="IPR015815">
    <property type="entry name" value="HIBADH-related"/>
</dbReference>
<dbReference type="Gene3D" id="3.40.50.720">
    <property type="entry name" value="NAD(P)-binding Rossmann-like Domain"/>
    <property type="match status" value="1"/>
</dbReference>
<sequence>MGAPMAANLLRAGWQVTAWNRSEPALADLAAQGGHRAASVSSLDGEPIIIFMLPDLNYIADAAVGLLDSWRSRAPEPGTAVVVMSSVSPAGVRDFSRAVHSASAGNAVVIDAPVSGGVAGAQAGTLAIMAGGPEPDFNRLRPLFEALGSTVRRLGEVGAGSLAKACNQLIVGTTTAALAEAAELAERSGMDAAALFDVLAGGLAGSAVLESLGPRLAAKDYRTLGPAKFMHKDLTFVLESARQSGTAVPLATAAHEVYATVQDQGLGEFDLAVVRQAIANLSGAQLSGAQLSGAQPSGAQLSDAHQEGDRNPGGNA</sequence>
<keyword evidence="3" id="KW-0520">NAD</keyword>
<dbReference type="GO" id="GO:0051287">
    <property type="term" value="F:NAD binding"/>
    <property type="evidence" value="ECO:0007669"/>
    <property type="project" value="InterPro"/>
</dbReference>
<feature type="domain" description="3-hydroxyisobutyrate dehydrogenase-like NAD-binding" evidence="7">
    <location>
        <begin position="158"/>
        <end position="272"/>
    </location>
</feature>
<feature type="region of interest" description="Disordered" evidence="5">
    <location>
        <begin position="289"/>
        <end position="316"/>
    </location>
</feature>
<name>A0A931CPE6_9MICC</name>
<dbReference type="PIRSF" id="PIRSF000103">
    <property type="entry name" value="HIBADH"/>
    <property type="match status" value="1"/>
</dbReference>
<feature type="active site" evidence="4">
    <location>
        <position position="164"/>
    </location>
</feature>
<evidence type="ECO:0000259" key="7">
    <source>
        <dbReference type="Pfam" id="PF14833"/>
    </source>
</evidence>
<feature type="domain" description="6-phosphogluconate dehydrogenase NADP-binding" evidence="6">
    <location>
        <begin position="1"/>
        <end position="152"/>
    </location>
</feature>
<dbReference type="SUPFAM" id="SSF48179">
    <property type="entry name" value="6-phosphogluconate dehydrogenase C-terminal domain-like"/>
    <property type="match status" value="1"/>
</dbReference>
<evidence type="ECO:0000313" key="8">
    <source>
        <dbReference type="EMBL" id="MBG0739099.1"/>
    </source>
</evidence>
<dbReference type="EMBL" id="JADNYM010000007">
    <property type="protein sequence ID" value="MBG0739099.1"/>
    <property type="molecule type" value="Genomic_DNA"/>
</dbReference>
<evidence type="ECO:0000256" key="3">
    <source>
        <dbReference type="ARBA" id="ARBA00023027"/>
    </source>
</evidence>
<dbReference type="InterPro" id="IPR008927">
    <property type="entry name" value="6-PGluconate_DH-like_C_sf"/>
</dbReference>
<evidence type="ECO:0000256" key="5">
    <source>
        <dbReference type="SAM" id="MobiDB-lite"/>
    </source>
</evidence>
<gene>
    <name evidence="8" type="ORF">IV500_06775</name>
</gene>
<dbReference type="Gene3D" id="1.10.1040.10">
    <property type="entry name" value="N-(1-d-carboxylethyl)-l-norvaline Dehydrogenase, domain 2"/>
    <property type="match status" value="1"/>
</dbReference>